<reference evidence="1 2" key="1">
    <citation type="submission" date="2011-11" db="EMBL/GenBank/DDBJ databases">
        <title>Whole genome shotgun sequence of Gordonia araii NBRC 100433.</title>
        <authorList>
            <person name="Yoshida Y."/>
            <person name="Hosoyama A."/>
            <person name="Tsuchikane K."/>
            <person name="Katsumata H."/>
            <person name="Yamazaki S."/>
            <person name="Fujita N."/>
        </authorList>
    </citation>
    <scope>NUCLEOTIDE SEQUENCE [LARGE SCALE GENOMIC DNA]</scope>
    <source>
        <strain evidence="1 2">NBRC 100433</strain>
    </source>
</reference>
<dbReference type="RefSeq" id="WP_007323774.1">
    <property type="nucleotide sequence ID" value="NZ_BAEE01000082.1"/>
</dbReference>
<dbReference type="EMBL" id="BAEE01000082">
    <property type="protein sequence ID" value="GAB11699.1"/>
    <property type="molecule type" value="Genomic_DNA"/>
</dbReference>
<dbReference type="AlphaFoldDB" id="G7H774"/>
<sequence>MLHGKNRLVIVGALTLALLVTAVSLVVYCALDDDHHEPYAIPGVETYDEHRFTIKQTQDFASSLPEREYFARYIVDKDEMDYYMMYIRENVQEAAAAGGCLALGKGRDKEGRVRTYLVAYKDPAKCPK</sequence>
<name>G7H774_9ACTN</name>
<proteinExistence type="predicted"/>
<gene>
    <name evidence="1" type="ORF">GOARA_082_00880</name>
</gene>
<accession>G7H774</accession>
<protein>
    <submittedName>
        <fullName evidence="1">Uncharacterized protein</fullName>
    </submittedName>
</protein>
<keyword evidence="2" id="KW-1185">Reference proteome</keyword>
<organism evidence="1 2">
    <name type="scientific">Gordonia araii NBRC 100433</name>
    <dbReference type="NCBI Taxonomy" id="1073574"/>
    <lineage>
        <taxon>Bacteria</taxon>
        <taxon>Bacillati</taxon>
        <taxon>Actinomycetota</taxon>
        <taxon>Actinomycetes</taxon>
        <taxon>Mycobacteriales</taxon>
        <taxon>Gordoniaceae</taxon>
        <taxon>Gordonia</taxon>
    </lineage>
</organism>
<evidence type="ECO:0000313" key="1">
    <source>
        <dbReference type="EMBL" id="GAB11699.1"/>
    </source>
</evidence>
<evidence type="ECO:0000313" key="2">
    <source>
        <dbReference type="Proteomes" id="UP000035088"/>
    </source>
</evidence>
<comment type="caution">
    <text evidence="1">The sequence shown here is derived from an EMBL/GenBank/DDBJ whole genome shotgun (WGS) entry which is preliminary data.</text>
</comment>
<dbReference type="Proteomes" id="UP000035088">
    <property type="component" value="Unassembled WGS sequence"/>
</dbReference>
<dbReference type="STRING" id="1073574.GOARA_082_00880"/>